<gene>
    <name evidence="2" type="ORF">N866_11895</name>
</gene>
<reference evidence="2 3" key="1">
    <citation type="submission" date="2014-01" db="EMBL/GenBank/DDBJ databases">
        <title>Actinotalea ferrariae CF5-4.</title>
        <authorList>
            <person name="Chen F."/>
            <person name="Li Y."/>
            <person name="Wang G."/>
        </authorList>
    </citation>
    <scope>NUCLEOTIDE SEQUENCE [LARGE SCALE GENOMIC DNA]</scope>
    <source>
        <strain evidence="2 3">CF5-4</strain>
    </source>
</reference>
<dbReference type="InterPro" id="IPR021391">
    <property type="entry name" value="DUF3027"/>
</dbReference>
<evidence type="ECO:0008006" key="4">
    <source>
        <dbReference type="Google" id="ProtNLM"/>
    </source>
</evidence>
<dbReference type="Pfam" id="PF11228">
    <property type="entry name" value="DUF3027"/>
    <property type="match status" value="1"/>
</dbReference>
<dbReference type="RefSeq" id="WP_052023205.1">
    <property type="nucleotide sequence ID" value="NZ_AXCW01000331.1"/>
</dbReference>
<organism evidence="2 3">
    <name type="scientific">Actinotalea ferrariae CF5-4</name>
    <dbReference type="NCBI Taxonomy" id="948458"/>
    <lineage>
        <taxon>Bacteria</taxon>
        <taxon>Bacillati</taxon>
        <taxon>Actinomycetota</taxon>
        <taxon>Actinomycetes</taxon>
        <taxon>Micrococcales</taxon>
        <taxon>Cellulomonadaceae</taxon>
        <taxon>Actinotalea</taxon>
    </lineage>
</organism>
<keyword evidence="3" id="KW-1185">Reference proteome</keyword>
<protein>
    <recommendedName>
        <fullName evidence="4">DUF3027 domain-containing protein</fullName>
    </recommendedName>
</protein>
<evidence type="ECO:0000313" key="2">
    <source>
        <dbReference type="EMBL" id="EYR62100.1"/>
    </source>
</evidence>
<feature type="region of interest" description="Disordered" evidence="1">
    <location>
        <begin position="258"/>
        <end position="341"/>
    </location>
</feature>
<evidence type="ECO:0000256" key="1">
    <source>
        <dbReference type="SAM" id="MobiDB-lite"/>
    </source>
</evidence>
<feature type="region of interest" description="Disordered" evidence="1">
    <location>
        <begin position="212"/>
        <end position="239"/>
    </location>
</feature>
<dbReference type="OrthoDB" id="3210158at2"/>
<sequence length="341" mass="35326">MPAATKDAVLASAADLARAAAVEEAGAPDLVGEHLGLVVESERVISHRFGTTSPAHRGWEWTVTVTRVPRGRTPTVSEVHLLPGAGAVLAPEWVPWSERLRPGDVGPGDVLPRLADDDRLEQGYEAVGDADADELALFELGLGRPRVLSRTGRSEAADRWYAGSHGPTAPQAIAASAPCSTCGFLLLMAGSLRTEFGVCANEWSPDDGKVVSMDHGCGAHSETDVPPGPSDWPDAPSEFDPLELVDLSQVRARAVVDERGADAADGDVPAADVPADDVPADDVPADDVPADDVPADDVPADAPAEEAPADDAPVDEPADDQPADDAPADDAPIDAPVPGEE</sequence>
<proteinExistence type="predicted"/>
<evidence type="ECO:0000313" key="3">
    <source>
        <dbReference type="Proteomes" id="UP000019753"/>
    </source>
</evidence>
<comment type="caution">
    <text evidence="2">The sequence shown here is derived from an EMBL/GenBank/DDBJ whole genome shotgun (WGS) entry which is preliminary data.</text>
</comment>
<name>A0A021VPY5_9CELL</name>
<dbReference type="Proteomes" id="UP000019753">
    <property type="component" value="Unassembled WGS sequence"/>
</dbReference>
<dbReference type="AlphaFoldDB" id="A0A021VPY5"/>
<dbReference type="EMBL" id="AXCW01000331">
    <property type="protein sequence ID" value="EYR62100.1"/>
    <property type="molecule type" value="Genomic_DNA"/>
</dbReference>
<feature type="compositionally biased region" description="Acidic residues" evidence="1">
    <location>
        <begin position="274"/>
        <end position="332"/>
    </location>
</feature>
<accession>A0A021VPY5</accession>